<evidence type="ECO:0000256" key="7">
    <source>
        <dbReference type="ARBA" id="ARBA00022918"/>
    </source>
</evidence>
<dbReference type="InterPro" id="IPR012337">
    <property type="entry name" value="RNaseH-like_sf"/>
</dbReference>
<dbReference type="Gene3D" id="3.10.10.10">
    <property type="entry name" value="HIV Type 1 Reverse Transcriptase, subunit A, domain 1"/>
    <property type="match status" value="1"/>
</dbReference>
<keyword evidence="7" id="KW-0695">RNA-directed DNA polymerase</keyword>
<feature type="domain" description="Integrase catalytic" evidence="10">
    <location>
        <begin position="658"/>
        <end position="815"/>
    </location>
</feature>
<keyword evidence="2" id="KW-0808">Transferase</keyword>
<dbReference type="FunFam" id="3.30.70.270:FF:000020">
    <property type="entry name" value="Transposon Tf2-6 polyprotein-like Protein"/>
    <property type="match status" value="1"/>
</dbReference>
<dbReference type="InterPro" id="IPR001584">
    <property type="entry name" value="Integrase_cat-core"/>
</dbReference>
<dbReference type="Gene3D" id="3.30.420.10">
    <property type="entry name" value="Ribonuclease H-like superfamily/Ribonuclease H"/>
    <property type="match status" value="1"/>
</dbReference>
<evidence type="ECO:0000259" key="10">
    <source>
        <dbReference type="PROSITE" id="PS50994"/>
    </source>
</evidence>
<evidence type="ECO:0000259" key="8">
    <source>
        <dbReference type="PROSITE" id="PS50175"/>
    </source>
</evidence>
<dbReference type="Gene3D" id="1.10.340.70">
    <property type="match status" value="1"/>
</dbReference>
<evidence type="ECO:0000313" key="11">
    <source>
        <dbReference type="EMBL" id="JAG31018.1"/>
    </source>
</evidence>
<dbReference type="PROSITE" id="PS50175">
    <property type="entry name" value="ASP_PROT_RETROV"/>
    <property type="match status" value="1"/>
</dbReference>
<dbReference type="AlphaFoldDB" id="A0A0A9YIU5"/>
<dbReference type="SUPFAM" id="SSF50630">
    <property type="entry name" value="Acid proteases"/>
    <property type="match status" value="1"/>
</dbReference>
<dbReference type="Pfam" id="PF00665">
    <property type="entry name" value="rve"/>
    <property type="match status" value="1"/>
</dbReference>
<dbReference type="PANTHER" id="PTHR37984:SF5">
    <property type="entry name" value="PROTEIN NYNRIN-LIKE"/>
    <property type="match status" value="1"/>
</dbReference>
<dbReference type="Pfam" id="PF17917">
    <property type="entry name" value="RT_RNaseH"/>
    <property type="match status" value="1"/>
</dbReference>
<dbReference type="InterPro" id="IPR036397">
    <property type="entry name" value="RNaseH_sf"/>
</dbReference>
<evidence type="ECO:0000256" key="3">
    <source>
        <dbReference type="ARBA" id="ARBA00022695"/>
    </source>
</evidence>
<reference evidence="11" key="2">
    <citation type="submission" date="2014-07" db="EMBL/GenBank/DDBJ databases">
        <authorList>
            <person name="Hull J."/>
        </authorList>
    </citation>
    <scope>NUCLEOTIDE SEQUENCE</scope>
</reference>
<keyword evidence="3" id="KW-0548">Nucleotidyltransferase</keyword>
<dbReference type="FunFam" id="3.10.20.370:FF:000001">
    <property type="entry name" value="Retrovirus-related Pol polyprotein from transposon 17.6-like protein"/>
    <property type="match status" value="1"/>
</dbReference>
<dbReference type="InterPro" id="IPR050951">
    <property type="entry name" value="Retrovirus_Pol_polyprotein"/>
</dbReference>
<dbReference type="EC" id="2.7.7.49" evidence="1"/>
<dbReference type="PROSITE" id="PS50878">
    <property type="entry name" value="RT_POL"/>
    <property type="match status" value="1"/>
</dbReference>
<dbReference type="GO" id="GO:0006508">
    <property type="term" value="P:proteolysis"/>
    <property type="evidence" value="ECO:0007669"/>
    <property type="project" value="InterPro"/>
</dbReference>
<dbReference type="GO" id="GO:0003676">
    <property type="term" value="F:nucleic acid binding"/>
    <property type="evidence" value="ECO:0007669"/>
    <property type="project" value="InterPro"/>
</dbReference>
<dbReference type="CDD" id="cd09274">
    <property type="entry name" value="RNase_HI_RT_Ty3"/>
    <property type="match status" value="1"/>
</dbReference>
<dbReference type="GO" id="GO:0015074">
    <property type="term" value="P:DNA integration"/>
    <property type="evidence" value="ECO:0007669"/>
    <property type="project" value="InterPro"/>
</dbReference>
<proteinExistence type="predicted"/>
<sequence>LTALLDTGANVNLVRGKVVDNYGWLLVHDSQTLRGFNGTIETTDFSATLNIQFEGSSVKTQAFVTDSIMYDLILGMPTLGKLGFRLIHDEPTQANTYSLSELSERLVYRVDDIIRLFPPPREDVSYETYAVPFELRKDAAVVCLKPYRLSRERYIWAQDKIQEMLEQKIIRPSSSKFASPCVIVPKANGTWRLCQDYMELNKQTELDPFPFPSIDDIICNFGGCKAFSKIDLKDGFHQVPLTEQTRQYTAFVLPFGHYEFNKLPFGWRNSPSAFQRFMTRVLGHLLRDPFIRVYIDDILIGGRTAEECARRTYLVVKRLLAEQIKINMEKSEFNKQSITFLGRQIDGVSKTTKEESVDKVRGMKRPHDLHSLRVFTGLTGHFRVFIPNYAQIVRPLDRLKSKDVTFQWTEEEEHAFQTLLGKITSNPVLQLPDWMLPFELCTDASNCGTGAILYQRDTSRPKKQQLRVVGYYSYTFTKAEQAYSVTDKEALAVIKAIKYFRSYLEGRNFVVHSDHEALSHLLNLKEPKGRLGRWQVFLMSYNVTINHRSGTELQDADAISRLCLDTECLPNINLVRNSKNKKLQVTDTQVSEVLRMYHDDPQSGGHDGFLRTYLKIKSRFYWPRMKEAIRKYVASCHQCQVVKFKYRAKPDTMVIVPKSDVPFECIHLDFGEKKKKSEGVAKTQSFLILVDEASRFLYAKAMKESSKAVVQYLREFPHIAKVKKIVTDNGPQFLSEEVKRFAAEKGIKWVTTAPYHPEANGLAERKMRDIKQFLALYPNLRGGWKCCLEAAVNHINRSHSTAIGCSPNYKAFKTKAIFPADSLFGITEQDVEEKERTPHDYERMMKMNFDRRRPQKIPEFQEGRKILVQCGPKEKNPVVKGPFVIKRIMWINNFPKTLWYEDDRGCEKVAASKNCVPYHCRSND</sequence>
<evidence type="ECO:0000256" key="6">
    <source>
        <dbReference type="ARBA" id="ARBA00022801"/>
    </source>
</evidence>
<dbReference type="CDD" id="cd00303">
    <property type="entry name" value="retropepsin_like"/>
    <property type="match status" value="1"/>
</dbReference>
<keyword evidence="4" id="KW-0540">Nuclease</keyword>
<name>A0A0A9YIU5_LYGHE</name>
<accession>A0A0A9YIU5</accession>
<dbReference type="PROSITE" id="PS50994">
    <property type="entry name" value="INTEGRASE"/>
    <property type="match status" value="1"/>
</dbReference>
<dbReference type="Gene3D" id="2.40.70.10">
    <property type="entry name" value="Acid Proteases"/>
    <property type="match status" value="1"/>
</dbReference>
<dbReference type="GO" id="GO:0003964">
    <property type="term" value="F:RNA-directed DNA polymerase activity"/>
    <property type="evidence" value="ECO:0007669"/>
    <property type="project" value="UniProtKB-KW"/>
</dbReference>
<dbReference type="EMBL" id="GBHO01012586">
    <property type="protein sequence ID" value="JAG31018.1"/>
    <property type="molecule type" value="Transcribed_RNA"/>
</dbReference>
<dbReference type="InterPro" id="IPR043128">
    <property type="entry name" value="Rev_trsase/Diguanyl_cyclase"/>
</dbReference>
<dbReference type="InterPro" id="IPR041373">
    <property type="entry name" value="RT_RNaseH"/>
</dbReference>
<dbReference type="GO" id="GO:0004519">
    <property type="term" value="F:endonuclease activity"/>
    <property type="evidence" value="ECO:0007669"/>
    <property type="project" value="UniProtKB-KW"/>
</dbReference>
<dbReference type="SUPFAM" id="SSF56672">
    <property type="entry name" value="DNA/RNA polymerases"/>
    <property type="match status" value="1"/>
</dbReference>
<protein>
    <recommendedName>
        <fullName evidence="1">RNA-directed DNA polymerase</fullName>
        <ecNumber evidence="1">2.7.7.49</ecNumber>
    </recommendedName>
</protein>
<dbReference type="Gene3D" id="3.30.70.270">
    <property type="match status" value="2"/>
</dbReference>
<keyword evidence="5" id="KW-0255">Endonuclease</keyword>
<evidence type="ECO:0000259" key="9">
    <source>
        <dbReference type="PROSITE" id="PS50878"/>
    </source>
</evidence>
<reference evidence="11" key="1">
    <citation type="journal article" date="2014" name="PLoS ONE">
        <title>Transcriptome-Based Identification of ABC Transporters in the Western Tarnished Plant Bug Lygus hesperus.</title>
        <authorList>
            <person name="Hull J.J."/>
            <person name="Chaney K."/>
            <person name="Geib S.M."/>
            <person name="Fabrick J.A."/>
            <person name="Brent C.S."/>
            <person name="Walsh D."/>
            <person name="Lavine L.C."/>
        </authorList>
    </citation>
    <scope>NUCLEOTIDE SEQUENCE</scope>
</reference>
<evidence type="ECO:0000256" key="1">
    <source>
        <dbReference type="ARBA" id="ARBA00012493"/>
    </source>
</evidence>
<evidence type="ECO:0000256" key="5">
    <source>
        <dbReference type="ARBA" id="ARBA00022759"/>
    </source>
</evidence>
<gene>
    <name evidence="11" type="primary">TY3B-I_91</name>
    <name evidence="11" type="ORF">CM83_15429</name>
</gene>
<evidence type="ECO:0000256" key="4">
    <source>
        <dbReference type="ARBA" id="ARBA00022722"/>
    </source>
</evidence>
<evidence type="ECO:0000256" key="2">
    <source>
        <dbReference type="ARBA" id="ARBA00022679"/>
    </source>
</evidence>
<dbReference type="CDD" id="cd01647">
    <property type="entry name" value="RT_LTR"/>
    <property type="match status" value="1"/>
</dbReference>
<feature type="domain" description="Reverse transcriptase" evidence="9">
    <location>
        <begin position="165"/>
        <end position="345"/>
    </location>
</feature>
<feature type="non-terminal residue" evidence="11">
    <location>
        <position position="1"/>
    </location>
</feature>
<dbReference type="GO" id="GO:0004190">
    <property type="term" value="F:aspartic-type endopeptidase activity"/>
    <property type="evidence" value="ECO:0007669"/>
    <property type="project" value="InterPro"/>
</dbReference>
<dbReference type="InterPro" id="IPR001995">
    <property type="entry name" value="Peptidase_A2_cat"/>
</dbReference>
<feature type="domain" description="Peptidase A2" evidence="8">
    <location>
        <begin position="1"/>
        <end position="81"/>
    </location>
</feature>
<dbReference type="InterPro" id="IPR000477">
    <property type="entry name" value="RT_dom"/>
</dbReference>
<dbReference type="Pfam" id="PF00078">
    <property type="entry name" value="RVT_1"/>
    <property type="match status" value="1"/>
</dbReference>
<dbReference type="GO" id="GO:0042575">
    <property type="term" value="C:DNA polymerase complex"/>
    <property type="evidence" value="ECO:0007669"/>
    <property type="project" value="UniProtKB-ARBA"/>
</dbReference>
<keyword evidence="6" id="KW-0378">Hydrolase</keyword>
<dbReference type="PANTHER" id="PTHR37984">
    <property type="entry name" value="PROTEIN CBG26694"/>
    <property type="match status" value="1"/>
</dbReference>
<dbReference type="Pfam" id="PF17921">
    <property type="entry name" value="Integrase_H2C2"/>
    <property type="match status" value="1"/>
</dbReference>
<dbReference type="InterPro" id="IPR043502">
    <property type="entry name" value="DNA/RNA_pol_sf"/>
</dbReference>
<dbReference type="InterPro" id="IPR021109">
    <property type="entry name" value="Peptidase_aspartic_dom_sf"/>
</dbReference>
<dbReference type="FunFam" id="1.10.340.70:FF:000001">
    <property type="entry name" value="Retrovirus-related Pol polyprotein from transposon gypsy-like Protein"/>
    <property type="match status" value="1"/>
</dbReference>
<dbReference type="InterPro" id="IPR041588">
    <property type="entry name" value="Integrase_H2C2"/>
</dbReference>
<organism evidence="11">
    <name type="scientific">Lygus hesperus</name>
    <name type="common">Western plant bug</name>
    <dbReference type="NCBI Taxonomy" id="30085"/>
    <lineage>
        <taxon>Eukaryota</taxon>
        <taxon>Metazoa</taxon>
        <taxon>Ecdysozoa</taxon>
        <taxon>Arthropoda</taxon>
        <taxon>Hexapoda</taxon>
        <taxon>Insecta</taxon>
        <taxon>Pterygota</taxon>
        <taxon>Neoptera</taxon>
        <taxon>Paraneoptera</taxon>
        <taxon>Hemiptera</taxon>
        <taxon>Heteroptera</taxon>
        <taxon>Panheteroptera</taxon>
        <taxon>Cimicomorpha</taxon>
        <taxon>Miridae</taxon>
        <taxon>Mirini</taxon>
        <taxon>Lygus</taxon>
    </lineage>
</organism>
<dbReference type="SUPFAM" id="SSF53098">
    <property type="entry name" value="Ribonuclease H-like"/>
    <property type="match status" value="1"/>
</dbReference>